<evidence type="ECO:0000313" key="3">
    <source>
        <dbReference type="Proteomes" id="UP001060039"/>
    </source>
</evidence>
<keyword evidence="3" id="KW-1185">Reference proteome</keyword>
<dbReference type="RefSeq" id="WP_255159898.1">
    <property type="nucleotide sequence ID" value="NZ_CP101497.1"/>
</dbReference>
<reference evidence="2" key="1">
    <citation type="submission" date="2022-07" db="EMBL/GenBank/DDBJ databases">
        <title>Taxonomic analysis of Microcella humidisoli nov. sp., isolated from riverside soil.</title>
        <authorList>
            <person name="Molina K.M."/>
            <person name="Kim S.B."/>
        </authorList>
    </citation>
    <scope>NUCLEOTIDE SEQUENCE</scope>
    <source>
        <strain evidence="2">MMS21-STM10</strain>
    </source>
</reference>
<accession>A0ABY5FYD7</accession>
<proteinExistence type="predicted"/>
<evidence type="ECO:0000313" key="2">
    <source>
        <dbReference type="EMBL" id="UTT62766.1"/>
    </source>
</evidence>
<dbReference type="Proteomes" id="UP001060039">
    <property type="component" value="Chromosome"/>
</dbReference>
<gene>
    <name evidence="2" type="ORF">NNL39_01215</name>
</gene>
<feature type="compositionally biased region" description="Low complexity" evidence="1">
    <location>
        <begin position="159"/>
        <end position="185"/>
    </location>
</feature>
<organism evidence="2 3">
    <name type="scientific">Microcella humidisoli</name>
    <dbReference type="NCBI Taxonomy" id="2963406"/>
    <lineage>
        <taxon>Bacteria</taxon>
        <taxon>Bacillati</taxon>
        <taxon>Actinomycetota</taxon>
        <taxon>Actinomycetes</taxon>
        <taxon>Micrococcales</taxon>
        <taxon>Microbacteriaceae</taxon>
        <taxon>Microcella</taxon>
    </lineage>
</organism>
<feature type="compositionally biased region" description="Pro residues" evidence="1">
    <location>
        <begin position="186"/>
        <end position="196"/>
    </location>
</feature>
<dbReference type="EMBL" id="CP101497">
    <property type="protein sequence ID" value="UTT62766.1"/>
    <property type="molecule type" value="Genomic_DNA"/>
</dbReference>
<feature type="region of interest" description="Disordered" evidence="1">
    <location>
        <begin position="128"/>
        <end position="199"/>
    </location>
</feature>
<name>A0ABY5FYD7_9MICO</name>
<protein>
    <submittedName>
        <fullName evidence="2">Uncharacterized protein</fullName>
    </submittedName>
</protein>
<sequence>MIAALLVSRIALGTAVVGTLALGAAILVPPATPPARVWFDQPLDGSVLAAGEHTIRVHLRDDAPLLRLVITRDGQQVGAPGDDTLDRVVDAPARAAWMGEFTWDFEPGTYVLQPLLGADDDDHSPVTVIVVGDLGDPGVAPTPEPSPTPTPTVTPSPTPSATASAAPSTAPSATPSSSPSAAPSASPSPSPSPSIPPVLTGSVSRVAGIDDWNSTFTGSGISPAGAIVNVQVNVRNNDTGTFGGWSSTPCVTSGSATAPFTCTVSNHTIPAWGRQGSYYPSYLVVYRLEVVFQGRTYYGPGGNWTTALRVG</sequence>
<evidence type="ECO:0000256" key="1">
    <source>
        <dbReference type="SAM" id="MobiDB-lite"/>
    </source>
</evidence>
<feature type="compositionally biased region" description="Pro residues" evidence="1">
    <location>
        <begin position="140"/>
        <end position="158"/>
    </location>
</feature>